<evidence type="ECO:0000313" key="2">
    <source>
        <dbReference type="EMBL" id="SHO54841.1"/>
    </source>
</evidence>
<dbReference type="RefSeq" id="WP_073579804.1">
    <property type="nucleotide sequence ID" value="NZ_AP024897.1"/>
</dbReference>
<name>A0A1M7YQC2_9VIBR</name>
<dbReference type="EMBL" id="FRFG01000008">
    <property type="protein sequence ID" value="SHO54841.1"/>
    <property type="molecule type" value="Genomic_DNA"/>
</dbReference>
<proteinExistence type="predicted"/>
<dbReference type="STRING" id="1117707.VQ7734_00559"/>
<evidence type="ECO:0008006" key="4">
    <source>
        <dbReference type="Google" id="ProtNLM"/>
    </source>
</evidence>
<feature type="compositionally biased region" description="Polar residues" evidence="1">
    <location>
        <begin position="19"/>
        <end position="28"/>
    </location>
</feature>
<keyword evidence="3" id="KW-1185">Reference proteome</keyword>
<accession>A0A1M7YQC2</accession>
<dbReference type="InterPro" id="IPR021254">
    <property type="entry name" value="DUF2806"/>
</dbReference>
<gene>
    <name evidence="2" type="ORF">VQ7734_00559</name>
</gene>
<evidence type="ECO:0000313" key="3">
    <source>
        <dbReference type="Proteomes" id="UP000184600"/>
    </source>
</evidence>
<dbReference type="Pfam" id="PF10987">
    <property type="entry name" value="DUF2806"/>
    <property type="match status" value="1"/>
</dbReference>
<organism evidence="2 3">
    <name type="scientific">Vibrio quintilis</name>
    <dbReference type="NCBI Taxonomy" id="1117707"/>
    <lineage>
        <taxon>Bacteria</taxon>
        <taxon>Pseudomonadati</taxon>
        <taxon>Pseudomonadota</taxon>
        <taxon>Gammaproteobacteria</taxon>
        <taxon>Vibrionales</taxon>
        <taxon>Vibrionaceae</taxon>
        <taxon>Vibrio</taxon>
    </lineage>
</organism>
<dbReference type="AlphaFoldDB" id="A0A1M7YQC2"/>
<protein>
    <recommendedName>
        <fullName evidence="4">TIGR03899 family protein</fullName>
    </recommendedName>
</protein>
<reference evidence="3" key="1">
    <citation type="submission" date="2016-12" db="EMBL/GenBank/DDBJ databases">
        <authorList>
            <person name="Rodrigo-Torres L."/>
            <person name="Arahal R.D."/>
            <person name="Lucena T."/>
        </authorList>
    </citation>
    <scope>NUCLEOTIDE SEQUENCE [LARGE SCALE GENOMIC DNA]</scope>
</reference>
<dbReference type="NCBIfam" id="TIGR03899">
    <property type="entry name" value="TIGR03899 family protein"/>
    <property type="match status" value="1"/>
</dbReference>
<evidence type="ECO:0000256" key="1">
    <source>
        <dbReference type="SAM" id="MobiDB-lite"/>
    </source>
</evidence>
<sequence length="300" mass="34175">MEEEQRSPVTIDQEPGKSQPKSQPKSRYIQDSASKILHIAQNQGVEALIREEKPKLSPFERAVQREKKLQERRQRNLERIIQLSYKSCKDETAGDPNQDWLYRFFEMAQDIHDPSMQKLWAQVLKKEVTNPGATSMKALQILKDMTPKEAQILQKSAALGCSFGNDQSQKLLVGIHAQNSIFSFGKREQTISVSLGNFQLPYSSLLVLIELGLLHATELESGEIELSPSLPLHYQGKNLLLQPLSKGIHLLYYRFSPTGNELCRLLGNRINQQYYDQLVAMLGQKFMIQTDVNSTMHHAV</sequence>
<dbReference type="Proteomes" id="UP000184600">
    <property type="component" value="Unassembled WGS sequence"/>
</dbReference>
<feature type="region of interest" description="Disordered" evidence="1">
    <location>
        <begin position="1"/>
        <end position="28"/>
    </location>
</feature>
<dbReference type="OrthoDB" id="886161at2"/>